<proteinExistence type="inferred from homology"/>
<gene>
    <name evidence="4" type="ORF">FHX40_4083</name>
</gene>
<dbReference type="Gene3D" id="3.40.50.720">
    <property type="entry name" value="NAD(P)-binding Rossmann-like Domain"/>
    <property type="match status" value="1"/>
</dbReference>
<dbReference type="InterPro" id="IPR029903">
    <property type="entry name" value="RmlD-like-bd"/>
</dbReference>
<keyword evidence="5" id="KW-1185">Reference proteome</keyword>
<evidence type="ECO:0000256" key="1">
    <source>
        <dbReference type="ARBA" id="ARBA00010944"/>
    </source>
</evidence>
<keyword evidence="2" id="KW-0521">NADP</keyword>
<dbReference type="OrthoDB" id="9803892at2"/>
<dbReference type="Gene3D" id="3.90.25.10">
    <property type="entry name" value="UDP-galactose 4-epimerase, domain 1"/>
    <property type="match status" value="1"/>
</dbReference>
<comment type="similarity">
    <text evidence="1 2">Belongs to the dTDP-4-dehydrorhamnose reductase family.</text>
</comment>
<dbReference type="RefSeq" id="WP_142261069.1">
    <property type="nucleotide sequence ID" value="NZ_BMPV01000002.1"/>
</dbReference>
<name>A0A543J3B1_9ACTN</name>
<comment type="function">
    <text evidence="2">Catalyzes the reduction of dTDP-6-deoxy-L-lyxo-4-hexulose to yield dTDP-L-rhamnose.</text>
</comment>
<organism evidence="4 5">
    <name type="scientific">Thermopolyspora flexuosa</name>
    <dbReference type="NCBI Taxonomy" id="103836"/>
    <lineage>
        <taxon>Bacteria</taxon>
        <taxon>Bacillati</taxon>
        <taxon>Actinomycetota</taxon>
        <taxon>Actinomycetes</taxon>
        <taxon>Streptosporangiales</taxon>
        <taxon>Streptosporangiaceae</taxon>
        <taxon>Thermopolyspora</taxon>
    </lineage>
</organism>
<evidence type="ECO:0000256" key="2">
    <source>
        <dbReference type="RuleBase" id="RU364082"/>
    </source>
</evidence>
<dbReference type="SUPFAM" id="SSF51735">
    <property type="entry name" value="NAD(P)-binding Rossmann-fold domains"/>
    <property type="match status" value="1"/>
</dbReference>
<dbReference type="NCBIfam" id="TIGR01214">
    <property type="entry name" value="rmlD"/>
    <property type="match status" value="1"/>
</dbReference>
<evidence type="ECO:0000259" key="3">
    <source>
        <dbReference type="Pfam" id="PF04321"/>
    </source>
</evidence>
<feature type="domain" description="RmlD-like substrate binding" evidence="3">
    <location>
        <begin position="1"/>
        <end position="275"/>
    </location>
</feature>
<dbReference type="Proteomes" id="UP000319213">
    <property type="component" value="Unassembled WGS sequence"/>
</dbReference>
<dbReference type="GO" id="GO:0019305">
    <property type="term" value="P:dTDP-rhamnose biosynthetic process"/>
    <property type="evidence" value="ECO:0007669"/>
    <property type="project" value="UniProtKB-UniPathway"/>
</dbReference>
<dbReference type="InterPro" id="IPR005913">
    <property type="entry name" value="dTDP_dehydrorham_reduct"/>
</dbReference>
<evidence type="ECO:0000313" key="4">
    <source>
        <dbReference type="EMBL" id="TQM77321.1"/>
    </source>
</evidence>
<keyword evidence="2" id="KW-0560">Oxidoreductase</keyword>
<accession>A0A543J3B1</accession>
<dbReference type="Pfam" id="PF04321">
    <property type="entry name" value="RmlD_sub_bind"/>
    <property type="match status" value="1"/>
</dbReference>
<dbReference type="AlphaFoldDB" id="A0A543J3B1"/>
<dbReference type="GO" id="GO:0005829">
    <property type="term" value="C:cytosol"/>
    <property type="evidence" value="ECO:0007669"/>
    <property type="project" value="TreeGrafter"/>
</dbReference>
<sequence>MRWLVTGARGMLGADVVAHLCDRDGEHVVALGREQLDVRDPGAVAAALDAHRPDVVVNCAAWTAVDAAEEREPEALAVNGHAVRVLAEACAARSVRLVHVSTDYVFDGTASAPYPEDAPPNPLGAYGRTKLAGERAALAHGHLVVRTAWLYGAHGANFVRTMLRRATAGEGVAVVTDQVGQPTWSADLAARLVALARIGAPPGVYHGTNAGQTTWYGFAREIYAAAGADPALVTPTTSAALGRPAPRPAYSVLGHTGWARAHLPPMRHWREAFRAAWPYLAGTVTASSGGAR</sequence>
<comment type="caution">
    <text evidence="4">The sequence shown here is derived from an EMBL/GenBank/DDBJ whole genome shotgun (WGS) entry which is preliminary data.</text>
</comment>
<protein>
    <recommendedName>
        <fullName evidence="2">dTDP-4-dehydrorhamnose reductase</fullName>
        <ecNumber evidence="2">1.1.1.133</ecNumber>
    </recommendedName>
</protein>
<dbReference type="InterPro" id="IPR036291">
    <property type="entry name" value="NAD(P)-bd_dom_sf"/>
</dbReference>
<dbReference type="CDD" id="cd05254">
    <property type="entry name" value="dTDP_HR_like_SDR_e"/>
    <property type="match status" value="1"/>
</dbReference>
<dbReference type="PANTHER" id="PTHR10491">
    <property type="entry name" value="DTDP-4-DEHYDRORHAMNOSE REDUCTASE"/>
    <property type="match status" value="1"/>
</dbReference>
<evidence type="ECO:0000313" key="5">
    <source>
        <dbReference type="Proteomes" id="UP000319213"/>
    </source>
</evidence>
<dbReference type="UniPathway" id="UPA00124"/>
<reference evidence="4 5" key="1">
    <citation type="submission" date="2019-06" db="EMBL/GenBank/DDBJ databases">
        <title>Sequencing the genomes of 1000 actinobacteria strains.</title>
        <authorList>
            <person name="Klenk H.-P."/>
        </authorList>
    </citation>
    <scope>NUCLEOTIDE SEQUENCE [LARGE SCALE GENOMIC DNA]</scope>
    <source>
        <strain evidence="4 5">DSM 43186</strain>
    </source>
</reference>
<dbReference type="GO" id="GO:0008831">
    <property type="term" value="F:dTDP-4-dehydrorhamnose reductase activity"/>
    <property type="evidence" value="ECO:0007669"/>
    <property type="project" value="UniProtKB-EC"/>
</dbReference>
<dbReference type="EC" id="1.1.1.133" evidence="2"/>
<dbReference type="PANTHER" id="PTHR10491:SF4">
    <property type="entry name" value="METHIONINE ADENOSYLTRANSFERASE 2 SUBUNIT BETA"/>
    <property type="match status" value="1"/>
</dbReference>
<dbReference type="EMBL" id="VFPQ01000001">
    <property type="protein sequence ID" value="TQM77321.1"/>
    <property type="molecule type" value="Genomic_DNA"/>
</dbReference>
<comment type="pathway">
    <text evidence="2">Carbohydrate biosynthesis; dTDP-L-rhamnose biosynthesis.</text>
</comment>